<dbReference type="GO" id="GO:0062054">
    <property type="term" value="F:fluoride channel activity"/>
    <property type="evidence" value="ECO:0007669"/>
    <property type="project" value="UniProtKB-UniRule"/>
</dbReference>
<keyword evidence="12" id="KW-1185">Reference proteome</keyword>
<feature type="transmembrane region" description="Helical" evidence="10">
    <location>
        <begin position="60"/>
        <end position="81"/>
    </location>
</feature>
<dbReference type="Proteomes" id="UP000051647">
    <property type="component" value="Unassembled WGS sequence"/>
</dbReference>
<feature type="binding site" evidence="10">
    <location>
        <position position="79"/>
    </location>
    <ligand>
        <name>Na(+)</name>
        <dbReference type="ChEBI" id="CHEBI:29101"/>
        <note>structural</note>
    </ligand>
</feature>
<keyword evidence="5 10" id="KW-0472">Membrane</keyword>
<gene>
    <name evidence="10" type="primary">fluC</name>
    <name evidence="10" type="synonym">crcB</name>
    <name evidence="11" type="ORF">FC27_GL001220</name>
</gene>
<evidence type="ECO:0000256" key="9">
    <source>
        <dbReference type="ARBA" id="ARBA00049940"/>
    </source>
</evidence>
<evidence type="ECO:0000256" key="7">
    <source>
        <dbReference type="ARBA" id="ARBA00035120"/>
    </source>
</evidence>
<dbReference type="Pfam" id="PF02537">
    <property type="entry name" value="CRCB"/>
    <property type="match status" value="1"/>
</dbReference>
<dbReference type="EMBL" id="AZFA01000025">
    <property type="protein sequence ID" value="KRL65851.1"/>
    <property type="molecule type" value="Genomic_DNA"/>
</dbReference>
<keyword evidence="10" id="KW-0479">Metal-binding</keyword>
<comment type="activity regulation">
    <text evidence="10">Na(+) is not transported, but it plays an essential structural role and its presence is essential for fluoride channel function.</text>
</comment>
<dbReference type="GO" id="GO:0140114">
    <property type="term" value="P:cellular detoxification of fluoride"/>
    <property type="evidence" value="ECO:0007669"/>
    <property type="project" value="UniProtKB-UniRule"/>
</dbReference>
<dbReference type="PANTHER" id="PTHR28259">
    <property type="entry name" value="FLUORIDE EXPORT PROTEIN 1-RELATED"/>
    <property type="match status" value="1"/>
</dbReference>
<keyword evidence="10" id="KW-0813">Transport</keyword>
<evidence type="ECO:0000256" key="8">
    <source>
        <dbReference type="ARBA" id="ARBA00035585"/>
    </source>
</evidence>
<evidence type="ECO:0000256" key="1">
    <source>
        <dbReference type="ARBA" id="ARBA00004651"/>
    </source>
</evidence>
<accession>A0A0R1SLP1</accession>
<dbReference type="STRING" id="1423815.FC27_GL001220"/>
<dbReference type="GO" id="GO:0046872">
    <property type="term" value="F:metal ion binding"/>
    <property type="evidence" value="ECO:0007669"/>
    <property type="project" value="UniProtKB-KW"/>
</dbReference>
<comment type="function">
    <text evidence="9 10">Fluoride-specific ion channel. Important for reducing fluoride concentration in the cell, thus reducing its toxicity.</text>
</comment>
<keyword evidence="10" id="KW-0915">Sodium</keyword>
<dbReference type="PANTHER" id="PTHR28259:SF1">
    <property type="entry name" value="FLUORIDE EXPORT PROTEIN 1-RELATED"/>
    <property type="match status" value="1"/>
</dbReference>
<dbReference type="HAMAP" id="MF_00454">
    <property type="entry name" value="FluC"/>
    <property type="match status" value="1"/>
</dbReference>
<comment type="subcellular location">
    <subcellularLocation>
        <location evidence="1 10">Cell membrane</location>
        <topology evidence="1 10">Multi-pass membrane protein</topology>
    </subcellularLocation>
</comment>
<dbReference type="PATRIC" id="fig|1423815.3.peg.1251"/>
<feature type="transmembrane region" description="Helical" evidence="10">
    <location>
        <begin position="34"/>
        <end position="53"/>
    </location>
</feature>
<evidence type="ECO:0000313" key="12">
    <source>
        <dbReference type="Proteomes" id="UP000051647"/>
    </source>
</evidence>
<evidence type="ECO:0000256" key="6">
    <source>
        <dbReference type="ARBA" id="ARBA00023303"/>
    </source>
</evidence>
<evidence type="ECO:0000256" key="3">
    <source>
        <dbReference type="ARBA" id="ARBA00022692"/>
    </source>
</evidence>
<dbReference type="RefSeq" id="WP_010624443.1">
    <property type="nucleotide sequence ID" value="NZ_AZFA01000025.1"/>
</dbReference>
<evidence type="ECO:0000256" key="10">
    <source>
        <dbReference type="HAMAP-Rule" id="MF_00454"/>
    </source>
</evidence>
<feature type="transmembrane region" description="Helical" evidence="10">
    <location>
        <begin position="101"/>
        <end position="122"/>
    </location>
</feature>
<dbReference type="InterPro" id="IPR003691">
    <property type="entry name" value="FluC"/>
</dbReference>
<feature type="transmembrane region" description="Helical" evidence="10">
    <location>
        <begin position="7"/>
        <end position="28"/>
    </location>
</feature>
<feature type="binding site" evidence="10">
    <location>
        <position position="76"/>
    </location>
    <ligand>
        <name>Na(+)</name>
        <dbReference type="ChEBI" id="CHEBI:29101"/>
        <note>structural</note>
    </ligand>
</feature>
<comment type="similarity">
    <text evidence="7 10">Belongs to the fluoride channel Fluc/FEX (TC 1.A.43) family.</text>
</comment>
<keyword evidence="4 10" id="KW-1133">Transmembrane helix</keyword>
<keyword evidence="10" id="KW-0406">Ion transport</keyword>
<dbReference type="GO" id="GO:0005886">
    <property type="term" value="C:plasma membrane"/>
    <property type="evidence" value="ECO:0007669"/>
    <property type="project" value="UniProtKB-SubCell"/>
</dbReference>
<evidence type="ECO:0000313" key="11">
    <source>
        <dbReference type="EMBL" id="KRL65851.1"/>
    </source>
</evidence>
<dbReference type="AlphaFoldDB" id="A0A0R1SLP1"/>
<comment type="catalytic activity">
    <reaction evidence="8">
        <text>fluoride(in) = fluoride(out)</text>
        <dbReference type="Rhea" id="RHEA:76159"/>
        <dbReference type="ChEBI" id="CHEBI:17051"/>
    </reaction>
    <physiologicalReaction direction="left-to-right" evidence="8">
        <dbReference type="Rhea" id="RHEA:76160"/>
    </physiologicalReaction>
</comment>
<evidence type="ECO:0000256" key="2">
    <source>
        <dbReference type="ARBA" id="ARBA00022475"/>
    </source>
</evidence>
<evidence type="ECO:0000256" key="4">
    <source>
        <dbReference type="ARBA" id="ARBA00022989"/>
    </source>
</evidence>
<name>A0A0R1SLP1_9LACO</name>
<dbReference type="eggNOG" id="COG0239">
    <property type="taxonomic scope" value="Bacteria"/>
</dbReference>
<proteinExistence type="inferred from homology"/>
<keyword evidence="2 10" id="KW-1003">Cell membrane</keyword>
<evidence type="ECO:0000256" key="5">
    <source>
        <dbReference type="ARBA" id="ARBA00023136"/>
    </source>
</evidence>
<protein>
    <recommendedName>
        <fullName evidence="10">Fluoride-specific ion channel FluC</fullName>
    </recommendedName>
</protein>
<keyword evidence="3 10" id="KW-0812">Transmembrane</keyword>
<keyword evidence="6 10" id="KW-0407">Ion channel</keyword>
<sequence length="147" mass="16562">MSKIRTFFIIFIGASIGGSMRYLISLFLVSGSGFPWGTLFVNLTGAFFLPLLIHYLYDRYHLSATTVLALTTGLIGSYTTFSTMTADTYYLFASGNMKFLTLYLIATMIGGFLFSLLGNYLAAIRATFYYRHERNQANIEQKKDTDD</sequence>
<reference evidence="11 12" key="1">
    <citation type="journal article" date="2015" name="Genome Announc.">
        <title>Expanding the biotechnology potential of lactobacilli through comparative genomics of 213 strains and associated genera.</title>
        <authorList>
            <person name="Sun Z."/>
            <person name="Harris H.M."/>
            <person name="McCann A."/>
            <person name="Guo C."/>
            <person name="Argimon S."/>
            <person name="Zhang W."/>
            <person name="Yang X."/>
            <person name="Jeffery I.B."/>
            <person name="Cooney J.C."/>
            <person name="Kagawa T.F."/>
            <person name="Liu W."/>
            <person name="Song Y."/>
            <person name="Salvetti E."/>
            <person name="Wrobel A."/>
            <person name="Rasinkangas P."/>
            <person name="Parkhill J."/>
            <person name="Rea M.C."/>
            <person name="O'Sullivan O."/>
            <person name="Ritari J."/>
            <person name="Douillard F.P."/>
            <person name="Paul Ross R."/>
            <person name="Yang R."/>
            <person name="Briner A.E."/>
            <person name="Felis G.E."/>
            <person name="de Vos W.M."/>
            <person name="Barrangou R."/>
            <person name="Klaenhammer T.R."/>
            <person name="Caufield P.W."/>
            <person name="Cui Y."/>
            <person name="Zhang H."/>
            <person name="O'Toole P.W."/>
        </authorList>
    </citation>
    <scope>NUCLEOTIDE SEQUENCE [LARGE SCALE GENOMIC DNA]</scope>
    <source>
        <strain evidence="11 12">DSM 14857</strain>
    </source>
</reference>
<comment type="caution">
    <text evidence="11">The sequence shown here is derived from an EMBL/GenBank/DDBJ whole genome shotgun (WGS) entry which is preliminary data.</text>
</comment>
<organism evidence="11 12">
    <name type="scientific">Companilactobacillus versmoldensis DSM 14857 = KCTC 3814</name>
    <dbReference type="NCBI Taxonomy" id="1423815"/>
    <lineage>
        <taxon>Bacteria</taxon>
        <taxon>Bacillati</taxon>
        <taxon>Bacillota</taxon>
        <taxon>Bacilli</taxon>
        <taxon>Lactobacillales</taxon>
        <taxon>Lactobacillaceae</taxon>
        <taxon>Companilactobacillus</taxon>
    </lineage>
</organism>